<dbReference type="InterPro" id="IPR041726">
    <property type="entry name" value="ACAD10_11_N"/>
</dbReference>
<dbReference type="InterPro" id="IPR011009">
    <property type="entry name" value="Kinase-like_dom_sf"/>
</dbReference>
<evidence type="ECO:0000313" key="2">
    <source>
        <dbReference type="EMBL" id="MBS4211373.1"/>
    </source>
</evidence>
<dbReference type="Gene3D" id="3.30.200.20">
    <property type="entry name" value="Phosphorylase Kinase, domain 1"/>
    <property type="match status" value="1"/>
</dbReference>
<feature type="domain" description="Aminoglycoside phosphotransferase" evidence="1">
    <location>
        <begin position="35"/>
        <end position="264"/>
    </location>
</feature>
<dbReference type="InterPro" id="IPR002575">
    <property type="entry name" value="Aminoglycoside_PTrfase"/>
</dbReference>
<proteinExistence type="predicted"/>
<dbReference type="SUPFAM" id="SSF56112">
    <property type="entry name" value="Protein kinase-like (PK-like)"/>
    <property type="match status" value="1"/>
</dbReference>
<dbReference type="Gene3D" id="3.90.1200.10">
    <property type="match status" value="1"/>
</dbReference>
<sequence length="350" mass="40774">MSHTIPVRKGEELDYEAVRQFLVKNFEDIPNEHLEIQQFPAGKSNLTYVIRCGCWEAVLRRPPFGPLPPKAHDMKREYEVINKLYSGFPLVPKPYLYCSDEGVIGTPFYFMERVKGITLDDDPNKENDLSVIDKQHISYLMVDAIVDLHQVDYKKAGLENIGYPNGFIERQLKNWITRYQKYKTDDIAVVDKVINWLINHLPHSHEATLIHNDFKINNVLLSDDLKQINAILDWEMATIGDPLFDLGATLSYWLEENDSELIKESLIMPTAQKGFISRREFLERYAKNTGRDVSSFQFYMTLAFFKIAVAVQQMYYRYTLGHTKDERFANLNSNVKNIMLYAEIQANRKI</sequence>
<name>A0A942U1X7_9BACI</name>
<dbReference type="PANTHER" id="PTHR47829">
    <property type="entry name" value="HYDROLASE, PUTATIVE (AFU_ORTHOLOGUE AFUA_1G12880)-RELATED"/>
    <property type="match status" value="1"/>
</dbReference>
<reference evidence="2" key="1">
    <citation type="submission" date="2021-05" db="EMBL/GenBank/DDBJ databases">
        <title>Novel Bacillus species.</title>
        <authorList>
            <person name="Liu G."/>
        </authorList>
    </citation>
    <scope>NUCLEOTIDE SEQUENCE</scope>
    <source>
        <strain evidence="2">FJAT-49825</strain>
    </source>
</reference>
<dbReference type="AlphaFoldDB" id="A0A942U1X7"/>
<dbReference type="EMBL" id="JAGYPF010000001">
    <property type="protein sequence ID" value="MBS4211373.1"/>
    <property type="molecule type" value="Genomic_DNA"/>
</dbReference>
<organism evidence="2 3">
    <name type="scientific">Neobacillus rhizophilus</name>
    <dbReference type="NCBI Taxonomy" id="2833579"/>
    <lineage>
        <taxon>Bacteria</taxon>
        <taxon>Bacillati</taxon>
        <taxon>Bacillota</taxon>
        <taxon>Bacilli</taxon>
        <taxon>Bacillales</taxon>
        <taxon>Bacillaceae</taxon>
        <taxon>Neobacillus</taxon>
    </lineage>
</organism>
<accession>A0A942U1X7</accession>
<dbReference type="PANTHER" id="PTHR47829:SF1">
    <property type="entry name" value="HAD FAMILY PHOSPHATASE"/>
    <property type="match status" value="1"/>
</dbReference>
<protein>
    <submittedName>
        <fullName evidence="2">Phosphotransferase family protein</fullName>
    </submittedName>
</protein>
<evidence type="ECO:0000313" key="3">
    <source>
        <dbReference type="Proteomes" id="UP000679749"/>
    </source>
</evidence>
<gene>
    <name evidence="2" type="ORF">KHA99_02745</name>
</gene>
<dbReference type="InterPro" id="IPR052898">
    <property type="entry name" value="ACAD10-like"/>
</dbReference>
<evidence type="ECO:0000259" key="1">
    <source>
        <dbReference type="Pfam" id="PF01636"/>
    </source>
</evidence>
<dbReference type="Proteomes" id="UP000679749">
    <property type="component" value="Unassembled WGS sequence"/>
</dbReference>
<dbReference type="Pfam" id="PF01636">
    <property type="entry name" value="APH"/>
    <property type="match status" value="1"/>
</dbReference>
<comment type="caution">
    <text evidence="2">The sequence shown here is derived from an EMBL/GenBank/DDBJ whole genome shotgun (WGS) entry which is preliminary data.</text>
</comment>
<keyword evidence="3" id="KW-1185">Reference proteome</keyword>
<dbReference type="RefSeq" id="WP_213115894.1">
    <property type="nucleotide sequence ID" value="NZ_JAGYPF010000001.1"/>
</dbReference>
<dbReference type="CDD" id="cd05154">
    <property type="entry name" value="ACAD10_11_N-like"/>
    <property type="match status" value="1"/>
</dbReference>